<dbReference type="Pfam" id="PF03478">
    <property type="entry name" value="Beta-prop_KIB1-4"/>
    <property type="match status" value="1"/>
</dbReference>
<dbReference type="InterPro" id="IPR005174">
    <property type="entry name" value="KIB1-4_b-propeller"/>
</dbReference>
<accession>A0A7J6UU71</accession>
<dbReference type="OrthoDB" id="642536at2759"/>
<dbReference type="Proteomes" id="UP000554482">
    <property type="component" value="Unassembled WGS sequence"/>
</dbReference>
<dbReference type="InterPro" id="IPR036047">
    <property type="entry name" value="F-box-like_dom_sf"/>
</dbReference>
<protein>
    <submittedName>
        <fullName evidence="2">F-box skip23-like protein</fullName>
    </submittedName>
</protein>
<proteinExistence type="predicted"/>
<reference evidence="2 3" key="1">
    <citation type="submission" date="2020-06" db="EMBL/GenBank/DDBJ databases">
        <title>Transcriptomic and genomic resources for Thalictrum thalictroides and T. hernandezii: Facilitating candidate gene discovery in an emerging model plant lineage.</title>
        <authorList>
            <person name="Arias T."/>
            <person name="Riano-Pachon D.M."/>
            <person name="Di Stilio V.S."/>
        </authorList>
    </citation>
    <scope>NUCLEOTIDE SEQUENCE [LARGE SCALE GENOMIC DNA]</scope>
    <source>
        <strain evidence="3">cv. WT478/WT964</strain>
        <tissue evidence="2">Leaves</tissue>
    </source>
</reference>
<evidence type="ECO:0000313" key="3">
    <source>
        <dbReference type="Proteomes" id="UP000554482"/>
    </source>
</evidence>
<dbReference type="SUPFAM" id="SSF81383">
    <property type="entry name" value="F-box domain"/>
    <property type="match status" value="1"/>
</dbReference>
<dbReference type="AlphaFoldDB" id="A0A7J6UU71"/>
<dbReference type="Gene3D" id="1.20.1280.50">
    <property type="match status" value="1"/>
</dbReference>
<organism evidence="2 3">
    <name type="scientific">Thalictrum thalictroides</name>
    <name type="common">Rue-anemone</name>
    <name type="synonym">Anemone thalictroides</name>
    <dbReference type="NCBI Taxonomy" id="46969"/>
    <lineage>
        <taxon>Eukaryota</taxon>
        <taxon>Viridiplantae</taxon>
        <taxon>Streptophyta</taxon>
        <taxon>Embryophyta</taxon>
        <taxon>Tracheophyta</taxon>
        <taxon>Spermatophyta</taxon>
        <taxon>Magnoliopsida</taxon>
        <taxon>Ranunculales</taxon>
        <taxon>Ranunculaceae</taxon>
        <taxon>Thalictroideae</taxon>
        <taxon>Thalictrum</taxon>
    </lineage>
</organism>
<evidence type="ECO:0000259" key="1">
    <source>
        <dbReference type="SMART" id="SM00256"/>
    </source>
</evidence>
<name>A0A7J6UU71_THATH</name>
<evidence type="ECO:0000313" key="2">
    <source>
        <dbReference type="EMBL" id="KAF5175800.1"/>
    </source>
</evidence>
<sequence>MDPLKLNYWLNLPDDIIEDISERLVDIDDYVRFASVCKSWQSLVKQTIKTKQFSPWLLLPEGEIDTQHHDTNDDHIRKFFSLSSRKTLYLNSLETRGRRCFGSPFGWLFTIGLDLNIHLLNPLTRVQIPLPSQPTFQNQYPYHVEPRDMRRIFISRFAMSSNTPNSDQDFVVMVIYKQCKLSFARPGDESWTAVETPRESYKDIICFRGQFYVVTCQGNLKKICEMDTPHPRTVDFMPPPEDVESYENFYLLEMCGDLHLVVRIFRQDEAAPEDVFRYKTIMFEVYKLDFDSMEWIELFDLGDYALFVGTNAAFAVLTSDSPEIKADSIYFTDDHCDCYRNGDGGGLDMGIFDFPNEKFERFYFGDDIYSSYCPPLFFMPRSS</sequence>
<dbReference type="Pfam" id="PF00646">
    <property type="entry name" value="F-box"/>
    <property type="match status" value="1"/>
</dbReference>
<dbReference type="InterPro" id="IPR050942">
    <property type="entry name" value="F-box_BR-signaling"/>
</dbReference>
<dbReference type="SMART" id="SM00256">
    <property type="entry name" value="FBOX"/>
    <property type="match status" value="1"/>
</dbReference>
<dbReference type="PANTHER" id="PTHR44259">
    <property type="entry name" value="OS07G0183000 PROTEIN-RELATED"/>
    <property type="match status" value="1"/>
</dbReference>
<keyword evidence="3" id="KW-1185">Reference proteome</keyword>
<comment type="caution">
    <text evidence="2">The sequence shown here is derived from an EMBL/GenBank/DDBJ whole genome shotgun (WGS) entry which is preliminary data.</text>
</comment>
<dbReference type="InterPro" id="IPR001810">
    <property type="entry name" value="F-box_dom"/>
</dbReference>
<gene>
    <name evidence="2" type="ORF">FRX31_034613</name>
</gene>
<dbReference type="PANTHER" id="PTHR44259:SF108">
    <property type="entry name" value="F-BOX PROTEIN SKIP23-LIKE"/>
    <property type="match status" value="1"/>
</dbReference>
<feature type="domain" description="F-box" evidence="1">
    <location>
        <begin position="12"/>
        <end position="53"/>
    </location>
</feature>
<dbReference type="EMBL" id="JABWDY010043561">
    <property type="protein sequence ID" value="KAF5175800.1"/>
    <property type="molecule type" value="Genomic_DNA"/>
</dbReference>